<dbReference type="PANTHER" id="PTHR46797:SF23">
    <property type="entry name" value="HTH-TYPE TRANSCRIPTIONAL REGULATOR SUTR"/>
    <property type="match status" value="1"/>
</dbReference>
<dbReference type="GO" id="GO:0005829">
    <property type="term" value="C:cytosol"/>
    <property type="evidence" value="ECO:0007669"/>
    <property type="project" value="TreeGrafter"/>
</dbReference>
<evidence type="ECO:0000256" key="3">
    <source>
        <dbReference type="ARBA" id="ARBA00023125"/>
    </source>
</evidence>
<dbReference type="EMBL" id="CP017102">
    <property type="protein sequence ID" value="APO69860.1"/>
    <property type="molecule type" value="Genomic_DNA"/>
</dbReference>
<evidence type="ECO:0000256" key="1">
    <source>
        <dbReference type="ARBA" id="ARBA00007227"/>
    </source>
</evidence>
<keyword evidence="6" id="KW-0614">Plasmid</keyword>
<dbReference type="InterPro" id="IPR010982">
    <property type="entry name" value="Lambda_DNA-bd_dom_sf"/>
</dbReference>
<dbReference type="Gene3D" id="1.10.260.40">
    <property type="entry name" value="lambda repressor-like DNA-binding domains"/>
    <property type="match status" value="1"/>
</dbReference>
<dbReference type="Pfam" id="PF09856">
    <property type="entry name" value="ScfRs"/>
    <property type="match status" value="1"/>
</dbReference>
<dbReference type="InterPro" id="IPR026281">
    <property type="entry name" value="HTH_RamB"/>
</dbReference>
<dbReference type="GO" id="GO:0003700">
    <property type="term" value="F:DNA-binding transcription factor activity"/>
    <property type="evidence" value="ECO:0007669"/>
    <property type="project" value="TreeGrafter"/>
</dbReference>
<dbReference type="InterPro" id="IPR050807">
    <property type="entry name" value="TransReg_Diox_bact_type"/>
</dbReference>
<proteinExistence type="inferred from homology"/>
<accession>A0A1L5NPN4</accession>
<evidence type="ECO:0000313" key="6">
    <source>
        <dbReference type="EMBL" id="APO69860.1"/>
    </source>
</evidence>
<dbReference type="PIRSF" id="PIRSF019251">
    <property type="entry name" value="Rv0465c"/>
    <property type="match status" value="1"/>
</dbReference>
<evidence type="ECO:0000313" key="7">
    <source>
        <dbReference type="Proteomes" id="UP000184749"/>
    </source>
</evidence>
<dbReference type="Proteomes" id="UP000184749">
    <property type="component" value="Plasmid pRgalIE4872a"/>
</dbReference>
<protein>
    <submittedName>
        <fullName evidence="6">XRE family transcriptional regulator protein</fullName>
    </submittedName>
</protein>
<evidence type="ECO:0000259" key="5">
    <source>
        <dbReference type="PROSITE" id="PS50943"/>
    </source>
</evidence>
<geneLocation type="plasmid" evidence="7">
    <name>prgalie4872a</name>
</geneLocation>
<name>A0A1L5NPN4_9HYPH</name>
<dbReference type="PANTHER" id="PTHR46797">
    <property type="entry name" value="HTH-TYPE TRANSCRIPTIONAL REGULATOR"/>
    <property type="match status" value="1"/>
</dbReference>
<keyword evidence="4" id="KW-0804">Transcription</keyword>
<dbReference type="Pfam" id="PF06114">
    <property type="entry name" value="Peptidase_M78"/>
    <property type="match status" value="1"/>
</dbReference>
<sequence>MAVGKLYIGRKVRDLRLVSQATQAQFAERLGISISYLNQIENNQRPVSAAVLVSLADKFKIDLSDLSGEEGNRLLSALSETLTDPLFATYSANAQEMKMVVRNAPGIARALIAAHQAYRHNSEQLASIDDTLGRASALVEKTPYEEVRDFFHFVDNYVHEIDVMAEKLAEELGIGDQDAFTAVSSYLEKAFDVRTSRASRDDDLMRSFDETTRVLMLNPYLPPATRDFQMALQIAQLSAGPVIDQIAAKAGFRTTEAYEICRIGLHNYFAGALVLPYGKFLEAAREVRHDLDLLAVRFGASLEQVCHRLSTLQRPGQKGIPIFFARIDRAGNITKRHSAAKLQFARFGAACPLWNVHQAFETSGRIIRQLAETPDGVRYLSLATQITKGARGFHSARQYYALALGCEISYADQFVYADDMELGNRAAFDPIGISCRICERTNCLSRAVPPIKSKLVVEHHSRGLLPYKLRPIVD</sequence>
<dbReference type="InterPro" id="IPR010359">
    <property type="entry name" value="IrrE_HExxH"/>
</dbReference>
<dbReference type="SUPFAM" id="SSF47413">
    <property type="entry name" value="lambda repressor-like DNA-binding domains"/>
    <property type="match status" value="1"/>
</dbReference>
<evidence type="ECO:0000256" key="2">
    <source>
        <dbReference type="ARBA" id="ARBA00023015"/>
    </source>
</evidence>
<dbReference type="AlphaFoldDB" id="A0A1L5NPN4"/>
<organism evidence="6 7">
    <name type="scientific">Rhizobium gallicum</name>
    <dbReference type="NCBI Taxonomy" id="56730"/>
    <lineage>
        <taxon>Bacteria</taxon>
        <taxon>Pseudomonadati</taxon>
        <taxon>Pseudomonadota</taxon>
        <taxon>Alphaproteobacteria</taxon>
        <taxon>Hyphomicrobiales</taxon>
        <taxon>Rhizobiaceae</taxon>
        <taxon>Rhizobium/Agrobacterium group</taxon>
        <taxon>Rhizobium</taxon>
    </lineage>
</organism>
<dbReference type="InterPro" id="IPR018653">
    <property type="entry name" value="ScfR_C"/>
</dbReference>
<dbReference type="RefSeq" id="WP_074070563.1">
    <property type="nucleotide sequence ID" value="NZ_CP017102.1"/>
</dbReference>
<keyword evidence="3" id="KW-0238">DNA-binding</keyword>
<feature type="domain" description="HTH cro/C1-type" evidence="5">
    <location>
        <begin position="12"/>
        <end position="66"/>
    </location>
</feature>
<reference evidence="6 7" key="1">
    <citation type="submission" date="2016-09" db="EMBL/GenBank/DDBJ databases">
        <title>The complete genome sequences of Rhizobium gallicum, symbiovars gallicum and phaseoli, symbionts associated to common bean (Phaseolus vulgaris).</title>
        <authorList>
            <person name="Bustos P."/>
            <person name="Santamaria R.I."/>
            <person name="Perez-Carrascal O.M."/>
            <person name="Juarez S."/>
            <person name="Lozano L."/>
            <person name="Martinez-Flores I."/>
            <person name="Martinez-Romero E."/>
            <person name="Cevallos M."/>
            <person name="Romero D."/>
            <person name="Davila G."/>
            <person name="Gonzalez V."/>
        </authorList>
    </citation>
    <scope>NUCLEOTIDE SEQUENCE [LARGE SCALE GENOMIC DNA]</scope>
    <source>
        <strain evidence="6 7">IE4872</strain>
        <plasmid evidence="7">prgalie4872a</plasmid>
    </source>
</reference>
<evidence type="ECO:0000256" key="4">
    <source>
        <dbReference type="ARBA" id="ARBA00023163"/>
    </source>
</evidence>
<dbReference type="SMART" id="SM00530">
    <property type="entry name" value="HTH_XRE"/>
    <property type="match status" value="1"/>
</dbReference>
<dbReference type="PROSITE" id="PS50943">
    <property type="entry name" value="HTH_CROC1"/>
    <property type="match status" value="1"/>
</dbReference>
<dbReference type="Pfam" id="PF01381">
    <property type="entry name" value="HTH_3"/>
    <property type="match status" value="1"/>
</dbReference>
<dbReference type="OrthoDB" id="1123084at2"/>
<dbReference type="CDD" id="cd00093">
    <property type="entry name" value="HTH_XRE"/>
    <property type="match status" value="1"/>
</dbReference>
<keyword evidence="2" id="KW-0805">Transcription regulation</keyword>
<dbReference type="GO" id="GO:0003677">
    <property type="term" value="F:DNA binding"/>
    <property type="evidence" value="ECO:0007669"/>
    <property type="project" value="UniProtKB-KW"/>
</dbReference>
<comment type="similarity">
    <text evidence="1">Belongs to the short-chain fatty acyl-CoA assimilation regulator (ScfR) family.</text>
</comment>
<dbReference type="InterPro" id="IPR001387">
    <property type="entry name" value="Cro/C1-type_HTH"/>
</dbReference>
<gene>
    <name evidence="6" type="ORF">IE4872_PA00116</name>
</gene>